<dbReference type="Proteomes" id="UP000887565">
    <property type="component" value="Unplaced"/>
</dbReference>
<name>A0A915KS14_ROMCU</name>
<reference evidence="2" key="1">
    <citation type="submission" date="2022-11" db="UniProtKB">
        <authorList>
            <consortium name="WormBaseParasite"/>
        </authorList>
    </citation>
    <scope>IDENTIFICATION</scope>
</reference>
<sequence length="238" mass="26954">MGIAFLQASFIEVNNFSTKRRTSISSERSTEKNVEFEKERPDQVLLWFKVDASDVLSEQRDEAVIYMCSTILTFKSRLWDDFLGFFTSTNDSVSDGVGFVSHSGGRTYLGAHFNTRSSLEHAPFADRAFIAASGVASIKAAQDACCDISFICRKETLKCLIFKNAVLLFLILLYKTMDNADLRSEEIDVGIAQRIYVDDQLFSIVENPRFIKLITKALQDETKVTFRFNCKNLNAKDE</sequence>
<protein>
    <submittedName>
        <fullName evidence="2">Uncharacterized protein</fullName>
    </submittedName>
</protein>
<organism evidence="1 2">
    <name type="scientific">Romanomermis culicivorax</name>
    <name type="common">Nematode worm</name>
    <dbReference type="NCBI Taxonomy" id="13658"/>
    <lineage>
        <taxon>Eukaryota</taxon>
        <taxon>Metazoa</taxon>
        <taxon>Ecdysozoa</taxon>
        <taxon>Nematoda</taxon>
        <taxon>Enoplea</taxon>
        <taxon>Dorylaimia</taxon>
        <taxon>Mermithida</taxon>
        <taxon>Mermithoidea</taxon>
        <taxon>Mermithidae</taxon>
        <taxon>Romanomermis</taxon>
    </lineage>
</organism>
<evidence type="ECO:0000313" key="2">
    <source>
        <dbReference type="WBParaSite" id="nRc.2.0.1.t41274-RA"/>
    </source>
</evidence>
<dbReference type="AlphaFoldDB" id="A0A915KS14"/>
<accession>A0A915KS14</accession>
<evidence type="ECO:0000313" key="1">
    <source>
        <dbReference type="Proteomes" id="UP000887565"/>
    </source>
</evidence>
<dbReference type="WBParaSite" id="nRc.2.0.1.t41274-RA">
    <property type="protein sequence ID" value="nRc.2.0.1.t41274-RA"/>
    <property type="gene ID" value="nRc.2.0.1.g41274"/>
</dbReference>
<proteinExistence type="predicted"/>
<keyword evidence="1" id="KW-1185">Reference proteome</keyword>